<dbReference type="PROSITE" id="PS51257">
    <property type="entry name" value="PROKAR_LIPOPROTEIN"/>
    <property type="match status" value="1"/>
</dbReference>
<protein>
    <recommendedName>
        <fullName evidence="5">Lipoprotein</fullName>
    </recommendedName>
</protein>
<feature type="compositionally biased region" description="Polar residues" evidence="1">
    <location>
        <begin position="56"/>
        <end position="68"/>
    </location>
</feature>
<sequence length="172" mass="17930">MRRPLALAPVLAAVLLTGGCVSLPSGAPPPPHMAPDAARTPSPVPAPGQASARTALVTTIPTRAPQQHTRGRRGVAERRSSSAEGHSPARARTAARPDTDAAARPARPAPPGSATPPPTRHRSAAPAAPRHQPPGPRTTQPRPTYDMRTVCEWSHQSPVPPAVRGLCDAYVR</sequence>
<keyword evidence="4" id="KW-1185">Reference proteome</keyword>
<keyword evidence="2" id="KW-0732">Signal</keyword>
<dbReference type="RefSeq" id="WP_361702512.1">
    <property type="nucleotide sequence ID" value="NZ_JBEZVE010000007.1"/>
</dbReference>
<evidence type="ECO:0008006" key="5">
    <source>
        <dbReference type="Google" id="ProtNLM"/>
    </source>
</evidence>
<evidence type="ECO:0000256" key="1">
    <source>
        <dbReference type="SAM" id="MobiDB-lite"/>
    </source>
</evidence>
<comment type="caution">
    <text evidence="3">The sequence shown here is derived from an EMBL/GenBank/DDBJ whole genome shotgun (WGS) entry which is preliminary data.</text>
</comment>
<proteinExistence type="predicted"/>
<evidence type="ECO:0000313" key="4">
    <source>
        <dbReference type="Proteomes" id="UP001550739"/>
    </source>
</evidence>
<dbReference type="EMBL" id="JBEZVE010000007">
    <property type="protein sequence ID" value="MEU3781814.1"/>
    <property type="molecule type" value="Genomic_DNA"/>
</dbReference>
<name>A0ABV2ZGZ6_9ACTN</name>
<accession>A0ABV2ZGZ6</accession>
<gene>
    <name evidence="3" type="ORF">AB0E89_14685</name>
</gene>
<reference evidence="3 4" key="1">
    <citation type="submission" date="2024-06" db="EMBL/GenBank/DDBJ databases">
        <title>The Natural Products Discovery Center: Release of the First 8490 Sequenced Strains for Exploring Actinobacteria Biosynthetic Diversity.</title>
        <authorList>
            <person name="Kalkreuter E."/>
            <person name="Kautsar S.A."/>
            <person name="Yang D."/>
            <person name="Bader C.D."/>
            <person name="Teijaro C.N."/>
            <person name="Fluegel L."/>
            <person name="Davis C.M."/>
            <person name="Simpson J.R."/>
            <person name="Lauterbach L."/>
            <person name="Steele A.D."/>
            <person name="Gui C."/>
            <person name="Meng S."/>
            <person name="Li G."/>
            <person name="Viehrig K."/>
            <person name="Ye F."/>
            <person name="Su P."/>
            <person name="Kiefer A.F."/>
            <person name="Nichols A."/>
            <person name="Cepeda A.J."/>
            <person name="Yan W."/>
            <person name="Fan B."/>
            <person name="Jiang Y."/>
            <person name="Adhikari A."/>
            <person name="Zheng C.-J."/>
            <person name="Schuster L."/>
            <person name="Cowan T.M."/>
            <person name="Smanski M.J."/>
            <person name="Chevrette M.G."/>
            <person name="De Carvalho L.P.S."/>
            <person name="Shen B."/>
        </authorList>
    </citation>
    <scope>NUCLEOTIDE SEQUENCE [LARGE SCALE GENOMIC DNA]</scope>
    <source>
        <strain evidence="3 4">NPDC033843</strain>
    </source>
</reference>
<feature type="signal peptide" evidence="2">
    <location>
        <begin position="1"/>
        <end position="27"/>
    </location>
</feature>
<organism evidence="3 4">
    <name type="scientific">Streptomyces sp. 900129855</name>
    <dbReference type="NCBI Taxonomy" id="3155129"/>
    <lineage>
        <taxon>Bacteria</taxon>
        <taxon>Bacillati</taxon>
        <taxon>Actinomycetota</taxon>
        <taxon>Actinomycetes</taxon>
        <taxon>Kitasatosporales</taxon>
        <taxon>Streptomycetaceae</taxon>
        <taxon>Streptomyces</taxon>
    </lineage>
</organism>
<feature type="compositionally biased region" description="Pro residues" evidence="1">
    <location>
        <begin position="107"/>
        <end position="118"/>
    </location>
</feature>
<feature type="chain" id="PRO_5045925045" description="Lipoprotein" evidence="2">
    <location>
        <begin position="28"/>
        <end position="172"/>
    </location>
</feature>
<evidence type="ECO:0000313" key="3">
    <source>
        <dbReference type="EMBL" id="MEU3781814.1"/>
    </source>
</evidence>
<evidence type="ECO:0000256" key="2">
    <source>
        <dbReference type="SAM" id="SignalP"/>
    </source>
</evidence>
<dbReference type="Proteomes" id="UP001550739">
    <property type="component" value="Unassembled WGS sequence"/>
</dbReference>
<feature type="region of interest" description="Disordered" evidence="1">
    <location>
        <begin position="25"/>
        <end position="144"/>
    </location>
</feature>